<accession>A0A7H0LFA5</accession>
<keyword evidence="3" id="KW-1185">Reference proteome</keyword>
<dbReference type="RefSeq" id="WP_187760686.1">
    <property type="nucleotide sequence ID" value="NZ_CP061038.1"/>
</dbReference>
<feature type="signal peptide" evidence="1">
    <location>
        <begin position="1"/>
        <end position="29"/>
    </location>
</feature>
<evidence type="ECO:0008006" key="4">
    <source>
        <dbReference type="Google" id="ProtNLM"/>
    </source>
</evidence>
<evidence type="ECO:0000313" key="2">
    <source>
        <dbReference type="EMBL" id="QNQ08358.1"/>
    </source>
</evidence>
<dbReference type="KEGG" id="spap:H3Z74_16600"/>
<organism evidence="2 3">
    <name type="scientific">Sphingomonas alpina</name>
    <dbReference type="NCBI Taxonomy" id="653931"/>
    <lineage>
        <taxon>Bacteria</taxon>
        <taxon>Pseudomonadati</taxon>
        <taxon>Pseudomonadota</taxon>
        <taxon>Alphaproteobacteria</taxon>
        <taxon>Sphingomonadales</taxon>
        <taxon>Sphingomonadaceae</taxon>
        <taxon>Sphingomonas</taxon>
    </lineage>
</organism>
<name>A0A7H0LFA5_9SPHN</name>
<dbReference type="EMBL" id="CP061038">
    <property type="protein sequence ID" value="QNQ08358.1"/>
    <property type="molecule type" value="Genomic_DNA"/>
</dbReference>
<feature type="chain" id="PRO_5028835730" description="Lipoprotein" evidence="1">
    <location>
        <begin position="30"/>
        <end position="264"/>
    </location>
</feature>
<evidence type="ECO:0000313" key="3">
    <source>
        <dbReference type="Proteomes" id="UP000516148"/>
    </source>
</evidence>
<dbReference type="Proteomes" id="UP000516148">
    <property type="component" value="Chromosome"/>
</dbReference>
<gene>
    <name evidence="2" type="ORF">H3Z74_16600</name>
</gene>
<evidence type="ECO:0000256" key="1">
    <source>
        <dbReference type="SAM" id="SignalP"/>
    </source>
</evidence>
<dbReference type="AlphaFoldDB" id="A0A7H0LFA5"/>
<keyword evidence="1" id="KW-0732">Signal</keyword>
<protein>
    <recommendedName>
        <fullName evidence="4">Lipoprotein</fullName>
    </recommendedName>
</protein>
<reference evidence="2 3" key="1">
    <citation type="submission" date="2020-09" db="EMBL/GenBank/DDBJ databases">
        <title>Sphingomonas sp., a new species isolated from pork steak.</title>
        <authorList>
            <person name="Heidler von Heilborn D."/>
        </authorList>
    </citation>
    <scope>NUCLEOTIDE SEQUENCE [LARGE SCALE GENOMIC DNA]</scope>
    <source>
        <strain evidence="3">S8-3T</strain>
    </source>
</reference>
<sequence>MTHPVRPAHPPARYRVGLPILLAACLALAGCGDGNYVQGPAPTPTPTPTPSPTHAPTTIAFSFAAPDASWTSSYADYSLGQEGSIGFATRYEELPVPLQALRGLRHQSRNVSDDVFMYVHRAVDGLRPSARYRLTLSVTLATDAPPGCAGVGGAPGEAVVVKTGLLAAPPANRIVGGTMVRPAFDIGAQSQPGADSVVIGNIAKQTGPCSPTDYETKTLTTNAAGFEARSDANGRLWLFIGTDSGYEGHTALYYLHGLATLTPL</sequence>
<dbReference type="PROSITE" id="PS51257">
    <property type="entry name" value="PROKAR_LIPOPROTEIN"/>
    <property type="match status" value="1"/>
</dbReference>
<proteinExistence type="predicted"/>